<keyword evidence="2" id="KW-0677">Repeat</keyword>
<dbReference type="InterPro" id="IPR036322">
    <property type="entry name" value="WD40_repeat_dom_sf"/>
</dbReference>
<reference evidence="5" key="2">
    <citation type="journal article" date="2023" name="IMA Fungus">
        <title>Comparative genomic study of the Penicillium genus elucidates a diverse pangenome and 15 lateral gene transfer events.</title>
        <authorList>
            <person name="Petersen C."/>
            <person name="Sorensen T."/>
            <person name="Nielsen M.R."/>
            <person name="Sondergaard T.E."/>
            <person name="Sorensen J.L."/>
            <person name="Fitzpatrick D.A."/>
            <person name="Frisvad J.C."/>
            <person name="Nielsen K.L."/>
        </authorList>
    </citation>
    <scope>NUCLEOTIDE SEQUENCE</scope>
    <source>
        <strain evidence="5">IBT 30761</strain>
    </source>
</reference>
<dbReference type="InterPro" id="IPR020472">
    <property type="entry name" value="WD40_PAC1"/>
</dbReference>
<evidence type="ECO:0008006" key="7">
    <source>
        <dbReference type="Google" id="ProtNLM"/>
    </source>
</evidence>
<protein>
    <recommendedName>
        <fullName evidence="7">WD repeat protein</fullName>
    </recommendedName>
</protein>
<evidence type="ECO:0000256" key="2">
    <source>
        <dbReference type="ARBA" id="ARBA00022737"/>
    </source>
</evidence>
<dbReference type="PANTHER" id="PTHR22889:SF0">
    <property type="entry name" value="WD REPEAT-CONTAINING PROTEIN 89"/>
    <property type="match status" value="1"/>
</dbReference>
<accession>A0A9W9EWU5</accession>
<comment type="caution">
    <text evidence="5">The sequence shown here is derived from an EMBL/GenBank/DDBJ whole genome shotgun (WGS) entry which is preliminary data.</text>
</comment>
<dbReference type="Proteomes" id="UP001149074">
    <property type="component" value="Unassembled WGS sequence"/>
</dbReference>
<dbReference type="PANTHER" id="PTHR22889">
    <property type="entry name" value="WD REPEAT-CONTAINING PROTEIN 89"/>
    <property type="match status" value="1"/>
</dbReference>
<dbReference type="EMBL" id="JAPQKI010000009">
    <property type="protein sequence ID" value="KAJ5089349.1"/>
    <property type="molecule type" value="Genomic_DNA"/>
</dbReference>
<dbReference type="OrthoDB" id="25131at2759"/>
<feature type="repeat" description="WD" evidence="3">
    <location>
        <begin position="149"/>
        <end position="182"/>
    </location>
</feature>
<feature type="repeat" description="WD" evidence="3">
    <location>
        <begin position="56"/>
        <end position="99"/>
    </location>
</feature>
<dbReference type="PRINTS" id="PR00320">
    <property type="entry name" value="GPROTEINBRPT"/>
</dbReference>
<dbReference type="Gene3D" id="2.130.10.10">
    <property type="entry name" value="YVTN repeat-like/Quinoprotein amine dehydrogenase"/>
    <property type="match status" value="1"/>
</dbReference>
<sequence>MPTLKAAAASTLSLPAENYIYSITASVPGSFAAISSDDSLRVFDANRLDHVLVVSRKTHDGGVTSLRSYPTSNSQLLATGGREGAVKLWDVRTGNTMLQMEMARHNPVLSVACNSETNTIVAGSELVSSQAIVSFWDIRNPQAPSLQYVESHNDDITELQYHPSLSNVLLSGSTDGLVNIYDTTVTDEDEALIQVINHGSVHHAGFLSDRTIFALSHDEHFSVHPATDPDEPGQGPEPVHFGDVREPLDCEYVAQLCIGSQGPYIAAGNKMKRSLDLVPLVPNPAWQFDKDNVWHLPGAHGEDVIRSVYLDEQSQSVFTGGEDGYVRIWKLGDDGDAQAQAGTAKTSRKDKKQKDRFKPY</sequence>
<dbReference type="RefSeq" id="XP_056471331.1">
    <property type="nucleotide sequence ID" value="XM_056620525.1"/>
</dbReference>
<dbReference type="InterPro" id="IPR001680">
    <property type="entry name" value="WD40_rpt"/>
</dbReference>
<dbReference type="PROSITE" id="PS50082">
    <property type="entry name" value="WD_REPEATS_2"/>
    <property type="match status" value="3"/>
</dbReference>
<dbReference type="GeneID" id="81359504"/>
<feature type="repeat" description="WD" evidence="3">
    <location>
        <begin position="305"/>
        <end position="331"/>
    </location>
</feature>
<evidence type="ECO:0000256" key="1">
    <source>
        <dbReference type="ARBA" id="ARBA00022574"/>
    </source>
</evidence>
<evidence type="ECO:0000256" key="3">
    <source>
        <dbReference type="PROSITE-ProRule" id="PRU00221"/>
    </source>
</evidence>
<proteinExistence type="predicted"/>
<dbReference type="Pfam" id="PF00400">
    <property type="entry name" value="WD40"/>
    <property type="match status" value="3"/>
</dbReference>
<dbReference type="AlphaFoldDB" id="A0A9W9EWU5"/>
<reference evidence="5" key="1">
    <citation type="submission" date="2022-11" db="EMBL/GenBank/DDBJ databases">
        <authorList>
            <person name="Petersen C."/>
        </authorList>
    </citation>
    <scope>NUCLEOTIDE SEQUENCE</scope>
    <source>
        <strain evidence="5">IBT 30761</strain>
    </source>
</reference>
<dbReference type="PROSITE" id="PS50294">
    <property type="entry name" value="WD_REPEATS_REGION"/>
    <property type="match status" value="2"/>
</dbReference>
<dbReference type="InterPro" id="IPR039328">
    <property type="entry name" value="WDR89"/>
</dbReference>
<feature type="region of interest" description="Disordered" evidence="4">
    <location>
        <begin position="336"/>
        <end position="360"/>
    </location>
</feature>
<name>A0A9W9EWU5_9EURO</name>
<evidence type="ECO:0000313" key="5">
    <source>
        <dbReference type="EMBL" id="KAJ5089349.1"/>
    </source>
</evidence>
<dbReference type="InterPro" id="IPR015943">
    <property type="entry name" value="WD40/YVTN_repeat-like_dom_sf"/>
</dbReference>
<dbReference type="SMART" id="SM00320">
    <property type="entry name" value="WD40"/>
    <property type="match status" value="4"/>
</dbReference>
<organism evidence="5 6">
    <name type="scientific">Penicillium argentinense</name>
    <dbReference type="NCBI Taxonomy" id="1131581"/>
    <lineage>
        <taxon>Eukaryota</taxon>
        <taxon>Fungi</taxon>
        <taxon>Dikarya</taxon>
        <taxon>Ascomycota</taxon>
        <taxon>Pezizomycotina</taxon>
        <taxon>Eurotiomycetes</taxon>
        <taxon>Eurotiomycetidae</taxon>
        <taxon>Eurotiales</taxon>
        <taxon>Aspergillaceae</taxon>
        <taxon>Penicillium</taxon>
    </lineage>
</organism>
<gene>
    <name evidence="5" type="ORF">N7532_008033</name>
</gene>
<keyword evidence="6" id="KW-1185">Reference proteome</keyword>
<evidence type="ECO:0000313" key="6">
    <source>
        <dbReference type="Proteomes" id="UP001149074"/>
    </source>
</evidence>
<evidence type="ECO:0000256" key="4">
    <source>
        <dbReference type="SAM" id="MobiDB-lite"/>
    </source>
</evidence>
<dbReference type="SUPFAM" id="SSF50978">
    <property type="entry name" value="WD40 repeat-like"/>
    <property type="match status" value="1"/>
</dbReference>
<keyword evidence="1 3" id="KW-0853">WD repeat</keyword>